<gene>
    <name evidence="2" type="ORF">NP493_400g01010</name>
</gene>
<dbReference type="Proteomes" id="UP001209878">
    <property type="component" value="Unassembled WGS sequence"/>
</dbReference>
<feature type="region of interest" description="Disordered" evidence="1">
    <location>
        <begin position="98"/>
        <end position="137"/>
    </location>
</feature>
<evidence type="ECO:0000256" key="1">
    <source>
        <dbReference type="SAM" id="MobiDB-lite"/>
    </source>
</evidence>
<organism evidence="2 3">
    <name type="scientific">Ridgeia piscesae</name>
    <name type="common">Tubeworm</name>
    <dbReference type="NCBI Taxonomy" id="27915"/>
    <lineage>
        <taxon>Eukaryota</taxon>
        <taxon>Metazoa</taxon>
        <taxon>Spiralia</taxon>
        <taxon>Lophotrochozoa</taxon>
        <taxon>Annelida</taxon>
        <taxon>Polychaeta</taxon>
        <taxon>Sedentaria</taxon>
        <taxon>Canalipalpata</taxon>
        <taxon>Sabellida</taxon>
        <taxon>Siboglinidae</taxon>
        <taxon>Ridgeia</taxon>
    </lineage>
</organism>
<feature type="region of interest" description="Disordered" evidence="1">
    <location>
        <begin position="191"/>
        <end position="212"/>
    </location>
</feature>
<proteinExistence type="predicted"/>
<evidence type="ECO:0000313" key="2">
    <source>
        <dbReference type="EMBL" id="KAK2181396.1"/>
    </source>
</evidence>
<comment type="caution">
    <text evidence="2">The sequence shown here is derived from an EMBL/GenBank/DDBJ whole genome shotgun (WGS) entry which is preliminary data.</text>
</comment>
<reference evidence="2" key="1">
    <citation type="journal article" date="2023" name="Mol. Biol. Evol.">
        <title>Third-Generation Sequencing Reveals the Adaptive Role of the Epigenome in Three Deep-Sea Polychaetes.</title>
        <authorList>
            <person name="Perez M."/>
            <person name="Aroh O."/>
            <person name="Sun Y."/>
            <person name="Lan Y."/>
            <person name="Juniper S.K."/>
            <person name="Young C.R."/>
            <person name="Angers B."/>
            <person name="Qian P.Y."/>
        </authorList>
    </citation>
    <scope>NUCLEOTIDE SEQUENCE</scope>
    <source>
        <strain evidence="2">R07B-5</strain>
    </source>
</reference>
<protein>
    <submittedName>
        <fullName evidence="2">Uncharacterized protein</fullName>
    </submittedName>
</protein>
<feature type="compositionally biased region" description="Pro residues" evidence="1">
    <location>
        <begin position="110"/>
        <end position="119"/>
    </location>
</feature>
<dbReference type="AlphaFoldDB" id="A0AAD9L1P6"/>
<name>A0AAD9L1P6_RIDPI</name>
<accession>A0AAD9L1P6</accession>
<dbReference type="EMBL" id="JAODUO010000400">
    <property type="protein sequence ID" value="KAK2181396.1"/>
    <property type="molecule type" value="Genomic_DNA"/>
</dbReference>
<evidence type="ECO:0000313" key="3">
    <source>
        <dbReference type="Proteomes" id="UP001209878"/>
    </source>
</evidence>
<keyword evidence="3" id="KW-1185">Reference proteome</keyword>
<sequence>MMTCFGSCGYWRRRQLLLAQHHHPGAVQQPYSMHYTAASAPYPRPIRCQNATMGLPVYPNYGYPVVPEALPQAQGMFPAPPPYAEVVSKPGVYTVEGMKDGLPPYQRDPTPLPVQPPGGYPDRGQVPPPGQYPPSQMSLSVLATPTASSNQLPPNSVLYQRPHTMQANTAIPPANENAAFSNCGFVHSEDSRVTEEAMHQNSAASSGHPGHS</sequence>